<dbReference type="AlphaFoldDB" id="A0A1L4CYA0"/>
<dbReference type="Proteomes" id="UP000184731">
    <property type="component" value="Chromosome"/>
</dbReference>
<dbReference type="KEGG" id="saqi:AXG55_03045"/>
<name>A0A1L4CYA0_9BACT</name>
<reference evidence="1 2" key="1">
    <citation type="submission" date="2016-10" db="EMBL/GenBank/DDBJ databases">
        <title>Silvanigrella aquatica sp. nov., isolated from a freshwater lake located in the Black Forest, Germany, description of Silvanigrellaceae fam. nov., Silvanigrellales ord. nov., reclassification of the order Bdellovibrionales in the class Oligoflexia, reclassification of the families Bacteriovoracaceae and Halobacteriovoraceae in the new order Bacteriovoracales ord. nov., and reclassification of the family Pseudobacteriovoracaceae in the order Oligoflexiales.</title>
        <authorList>
            <person name="Hahn M.W."/>
            <person name="Schmidt J."/>
            <person name="Koll U."/>
            <person name="Rohde M."/>
            <person name="Verbag S."/>
            <person name="Pitt A."/>
            <person name="Nakai R."/>
            <person name="Naganuma T."/>
            <person name="Lang E."/>
        </authorList>
    </citation>
    <scope>NUCLEOTIDE SEQUENCE [LARGE SCALE GENOMIC DNA]</scope>
    <source>
        <strain evidence="1 2">MWH-Nonnen-W8red</strain>
    </source>
</reference>
<evidence type="ECO:0000313" key="1">
    <source>
        <dbReference type="EMBL" id="APJ02943.1"/>
    </source>
</evidence>
<dbReference type="STRING" id="1915309.AXG55_03045"/>
<evidence type="ECO:0000313" key="2">
    <source>
        <dbReference type="Proteomes" id="UP000184731"/>
    </source>
</evidence>
<proteinExistence type="predicted"/>
<keyword evidence="2" id="KW-1185">Reference proteome</keyword>
<organism evidence="1 2">
    <name type="scientific">Silvanigrella aquatica</name>
    <dbReference type="NCBI Taxonomy" id="1915309"/>
    <lineage>
        <taxon>Bacteria</taxon>
        <taxon>Pseudomonadati</taxon>
        <taxon>Bdellovibrionota</taxon>
        <taxon>Oligoflexia</taxon>
        <taxon>Silvanigrellales</taxon>
        <taxon>Silvanigrellaceae</taxon>
        <taxon>Silvanigrella</taxon>
    </lineage>
</organism>
<accession>A0A1L4CYA0</accession>
<sequence>MKVKSKKISNNIKIIKFKKNSTTSLKRTLYFLPSSVPFNEKPFAALKNICATIQDVFRYLETQKIDKIIFHPMTTSRTRRQILRWAIVYKPNIIEKFTLKFPSKNADFHKIA</sequence>
<dbReference type="EMBL" id="CP017834">
    <property type="protein sequence ID" value="APJ02943.1"/>
    <property type="molecule type" value="Genomic_DNA"/>
</dbReference>
<gene>
    <name evidence="1" type="ORF">AXG55_03045</name>
</gene>
<protein>
    <submittedName>
        <fullName evidence="1">Uncharacterized protein</fullName>
    </submittedName>
</protein>